<protein>
    <submittedName>
        <fullName evidence="1">(apollo) hypothetical protein</fullName>
    </submittedName>
</protein>
<sequence length="102" mass="11959">MECADKSLEVKYELSDYFVIDLEYLHDEKNAEIILAAVKNKKVIFKTDFEEIPKILQLKDNDFELKGVIAFHSDSKSPKRERELITKHTHIPLMKNGYCIMI</sequence>
<keyword evidence="2" id="KW-1185">Reference proteome</keyword>
<name>A0A8S3X0U6_PARAO</name>
<proteinExistence type="predicted"/>
<dbReference type="AlphaFoldDB" id="A0A8S3X0U6"/>
<evidence type="ECO:0000313" key="2">
    <source>
        <dbReference type="Proteomes" id="UP000691718"/>
    </source>
</evidence>
<dbReference type="EMBL" id="CAJQZP010000885">
    <property type="protein sequence ID" value="CAG4991886.1"/>
    <property type="molecule type" value="Genomic_DNA"/>
</dbReference>
<accession>A0A8S3X0U6</accession>
<comment type="caution">
    <text evidence="1">The sequence shown here is derived from an EMBL/GenBank/DDBJ whole genome shotgun (WGS) entry which is preliminary data.</text>
</comment>
<evidence type="ECO:0000313" key="1">
    <source>
        <dbReference type="EMBL" id="CAG4991886.1"/>
    </source>
</evidence>
<gene>
    <name evidence="1" type="ORF">PAPOLLO_LOCUS12206</name>
</gene>
<reference evidence="1" key="1">
    <citation type="submission" date="2021-04" db="EMBL/GenBank/DDBJ databases">
        <authorList>
            <person name="Tunstrom K."/>
        </authorList>
    </citation>
    <scope>NUCLEOTIDE SEQUENCE</scope>
</reference>
<organism evidence="1 2">
    <name type="scientific">Parnassius apollo</name>
    <name type="common">Apollo butterfly</name>
    <name type="synonym">Papilio apollo</name>
    <dbReference type="NCBI Taxonomy" id="110799"/>
    <lineage>
        <taxon>Eukaryota</taxon>
        <taxon>Metazoa</taxon>
        <taxon>Ecdysozoa</taxon>
        <taxon>Arthropoda</taxon>
        <taxon>Hexapoda</taxon>
        <taxon>Insecta</taxon>
        <taxon>Pterygota</taxon>
        <taxon>Neoptera</taxon>
        <taxon>Endopterygota</taxon>
        <taxon>Lepidoptera</taxon>
        <taxon>Glossata</taxon>
        <taxon>Ditrysia</taxon>
        <taxon>Papilionoidea</taxon>
        <taxon>Papilionidae</taxon>
        <taxon>Parnassiinae</taxon>
        <taxon>Parnassini</taxon>
        <taxon>Parnassius</taxon>
        <taxon>Parnassius</taxon>
    </lineage>
</organism>
<dbReference type="Proteomes" id="UP000691718">
    <property type="component" value="Unassembled WGS sequence"/>
</dbReference>